<dbReference type="EMBL" id="RCYZ01000003">
    <property type="protein sequence ID" value="TPG66529.1"/>
    <property type="molecule type" value="Genomic_DNA"/>
</dbReference>
<keyword evidence="1" id="KW-1133">Transmembrane helix</keyword>
<evidence type="ECO:0000313" key="3">
    <source>
        <dbReference type="Proteomes" id="UP000317646"/>
    </source>
</evidence>
<keyword evidence="1" id="KW-0472">Membrane</keyword>
<accession>A0A502GW87</accession>
<proteinExistence type="predicted"/>
<comment type="caution">
    <text evidence="2">The sequence shown here is derived from an EMBL/GenBank/DDBJ whole genome shotgun (WGS) entry which is preliminary data.</text>
</comment>
<keyword evidence="3" id="KW-1185">Reference proteome</keyword>
<reference evidence="2 3" key="1">
    <citation type="journal article" date="2019" name="Environ. Microbiol.">
        <title>Species interactions and distinct microbial communities in high Arctic permafrost affected cryosols are associated with the CH4 and CO2 gas fluxes.</title>
        <authorList>
            <person name="Altshuler I."/>
            <person name="Hamel J."/>
            <person name="Turney S."/>
            <person name="Magnuson E."/>
            <person name="Levesque R."/>
            <person name="Greer C."/>
            <person name="Whyte L.G."/>
        </authorList>
    </citation>
    <scope>NUCLEOTIDE SEQUENCE [LARGE SCALE GENOMIC DNA]</scope>
    <source>
        <strain evidence="2 3">S9.2P</strain>
    </source>
</reference>
<evidence type="ECO:0000256" key="1">
    <source>
        <dbReference type="SAM" id="Phobius"/>
    </source>
</evidence>
<sequence length="164" mass="17672">MPPPARLFIRTPVFWAATGGVGLIYLVGALVFAHTGEALNFGWLSRFDFGPSLLLGVAILYGGAWLFWRRSGGQPPQRAGWRGAAYGVLTPLAIIVLVGGYNAADEALRLAPYYGATVAGFCEYFGSECFNYIVKPLAYIMPLGSLVAGPLGWWVGRRAARTAR</sequence>
<feature type="transmembrane region" description="Helical" evidence="1">
    <location>
        <begin position="49"/>
        <end position="68"/>
    </location>
</feature>
<protein>
    <submittedName>
        <fullName evidence="2">Uncharacterized protein</fullName>
    </submittedName>
</protein>
<dbReference type="RefSeq" id="WP_140466159.1">
    <property type="nucleotide sequence ID" value="NZ_RCYZ01000003.1"/>
</dbReference>
<gene>
    <name evidence="2" type="ORF">EAH73_08990</name>
</gene>
<feature type="transmembrane region" description="Helical" evidence="1">
    <location>
        <begin position="80"/>
        <end position="104"/>
    </location>
</feature>
<feature type="transmembrane region" description="Helical" evidence="1">
    <location>
        <begin position="137"/>
        <end position="156"/>
    </location>
</feature>
<keyword evidence="1" id="KW-0812">Transmembrane</keyword>
<dbReference type="Proteomes" id="UP000317646">
    <property type="component" value="Unassembled WGS sequence"/>
</dbReference>
<evidence type="ECO:0000313" key="2">
    <source>
        <dbReference type="EMBL" id="TPG66529.1"/>
    </source>
</evidence>
<feature type="transmembrane region" description="Helical" evidence="1">
    <location>
        <begin position="12"/>
        <end position="34"/>
    </location>
</feature>
<dbReference type="AlphaFoldDB" id="A0A502GW87"/>
<name>A0A502GW87_9BACT</name>
<organism evidence="2 3">
    <name type="scientific">Hymenobacter nivis</name>
    <dbReference type="NCBI Taxonomy" id="1850093"/>
    <lineage>
        <taxon>Bacteria</taxon>
        <taxon>Pseudomonadati</taxon>
        <taxon>Bacteroidota</taxon>
        <taxon>Cytophagia</taxon>
        <taxon>Cytophagales</taxon>
        <taxon>Hymenobacteraceae</taxon>
        <taxon>Hymenobacter</taxon>
    </lineage>
</organism>